<dbReference type="Proteomes" id="UP000282971">
    <property type="component" value="Unassembled WGS sequence"/>
</dbReference>
<dbReference type="AlphaFoldDB" id="A0A437M7S9"/>
<name>A0A437M7S9_9SPHN</name>
<dbReference type="Gene3D" id="3.40.50.2000">
    <property type="entry name" value="Glycogen Phosphorylase B"/>
    <property type="match status" value="2"/>
</dbReference>
<dbReference type="GO" id="GO:0009103">
    <property type="term" value="P:lipopolysaccharide biosynthetic process"/>
    <property type="evidence" value="ECO:0007669"/>
    <property type="project" value="TreeGrafter"/>
</dbReference>
<evidence type="ECO:0000313" key="2">
    <source>
        <dbReference type="EMBL" id="RVT93780.1"/>
    </source>
</evidence>
<dbReference type="EMBL" id="SACN01000001">
    <property type="protein sequence ID" value="RVT93780.1"/>
    <property type="molecule type" value="Genomic_DNA"/>
</dbReference>
<dbReference type="Pfam" id="PF13692">
    <property type="entry name" value="Glyco_trans_1_4"/>
    <property type="match status" value="1"/>
</dbReference>
<dbReference type="GO" id="GO:0016757">
    <property type="term" value="F:glycosyltransferase activity"/>
    <property type="evidence" value="ECO:0007669"/>
    <property type="project" value="TreeGrafter"/>
</dbReference>
<dbReference type="PANTHER" id="PTHR46401">
    <property type="entry name" value="GLYCOSYLTRANSFERASE WBBK-RELATED"/>
    <property type="match status" value="1"/>
</dbReference>
<evidence type="ECO:0000313" key="3">
    <source>
        <dbReference type="Proteomes" id="UP000282971"/>
    </source>
</evidence>
<dbReference type="OrthoDB" id="9807209at2"/>
<protein>
    <submittedName>
        <fullName evidence="2">TIGR03087 family PEP-CTERM/XrtA system glycosyltransferase</fullName>
    </submittedName>
</protein>
<gene>
    <name evidence="2" type="ORF">EOD43_07920</name>
</gene>
<proteinExistence type="predicted"/>
<accession>A0A437M7S9</accession>
<sequence>MGEILFLVHRIPYPPDRGDRIRSYHILRHLAARAPVHVVGFVDRPGDVAKVAPLRQICSSLFVDVRRSRVSAGLRAMAKGDSISLTAFRSRAMKAEVKRLLKKRPIDTIFVYSGQMAQFVPEDRGGRRFVMDFVDVDSEKFASYGAKAAGPKGWIHRREGELLQAFEIETAERADLSLFVSEAEAGVFRHISGLGADKVKAVSNGIDTDYFDPAAFPRKDEQNDPLIVFTGQMDYKPNVDAVEHFAKRTFRAIRAKHPNAVFAIVGRDPTPAVKALANRNVIITGEVPDVRPWLAAATVVVAPLEIARGIQNKVLEAMAMARPVVVSAPAFEGLDAERGKHLIVAERLDLANAVSDLIRDPKAAEAMGKVAREWMIQRYGWEAQLTALDDMVGFDGEAADA</sequence>
<dbReference type="NCBIfam" id="TIGR03087">
    <property type="entry name" value="stp1"/>
    <property type="match status" value="1"/>
</dbReference>
<dbReference type="InterPro" id="IPR017521">
    <property type="entry name" value="Sugar_tfrase_PEP-CTERM_Stp1"/>
</dbReference>
<evidence type="ECO:0000256" key="1">
    <source>
        <dbReference type="ARBA" id="ARBA00022679"/>
    </source>
</evidence>
<dbReference type="CDD" id="cd03801">
    <property type="entry name" value="GT4_PimA-like"/>
    <property type="match status" value="1"/>
</dbReference>
<keyword evidence="3" id="KW-1185">Reference proteome</keyword>
<keyword evidence="1 2" id="KW-0808">Transferase</keyword>
<dbReference type="PANTHER" id="PTHR46401:SF2">
    <property type="entry name" value="GLYCOSYLTRANSFERASE WBBK-RELATED"/>
    <property type="match status" value="1"/>
</dbReference>
<organism evidence="2 3">
    <name type="scientific">Sphingomonas crocodyli</name>
    <dbReference type="NCBI Taxonomy" id="1979270"/>
    <lineage>
        <taxon>Bacteria</taxon>
        <taxon>Pseudomonadati</taxon>
        <taxon>Pseudomonadota</taxon>
        <taxon>Alphaproteobacteria</taxon>
        <taxon>Sphingomonadales</taxon>
        <taxon>Sphingomonadaceae</taxon>
        <taxon>Sphingomonas</taxon>
    </lineage>
</organism>
<reference evidence="2 3" key="1">
    <citation type="submission" date="2019-01" db="EMBL/GenBank/DDBJ databases">
        <authorList>
            <person name="Chen W.-M."/>
        </authorList>
    </citation>
    <scope>NUCLEOTIDE SEQUENCE [LARGE SCALE GENOMIC DNA]</scope>
    <source>
        <strain evidence="2 3">CCP-7</strain>
    </source>
</reference>
<comment type="caution">
    <text evidence="2">The sequence shown here is derived from an EMBL/GenBank/DDBJ whole genome shotgun (WGS) entry which is preliminary data.</text>
</comment>
<dbReference type="SUPFAM" id="SSF53756">
    <property type="entry name" value="UDP-Glycosyltransferase/glycogen phosphorylase"/>
    <property type="match status" value="1"/>
</dbReference>